<accession>A0A7E4V2Q3</accession>
<name>A0A7E4V2Q3_PANRE</name>
<protein>
    <submittedName>
        <fullName evidence="2">Ovule protein</fullName>
    </submittedName>
</protein>
<keyword evidence="1" id="KW-1185">Reference proteome</keyword>
<dbReference type="Proteomes" id="UP000492821">
    <property type="component" value="Unassembled WGS sequence"/>
</dbReference>
<sequence>MDRLLTKHLQRCLWTTTPPNNKSGSHRCVVAIRRNYAVTYQHKGHSKLKLNDRLTIYNVMDLKVTLEVGFLY</sequence>
<evidence type="ECO:0000313" key="2">
    <source>
        <dbReference type="WBParaSite" id="Pan_g15920.t1"/>
    </source>
</evidence>
<dbReference type="WBParaSite" id="Pan_g15920.t1">
    <property type="protein sequence ID" value="Pan_g15920.t1"/>
    <property type="gene ID" value="Pan_g15920"/>
</dbReference>
<reference evidence="1" key="1">
    <citation type="journal article" date="2013" name="Genetics">
        <title>The draft genome and transcriptome of Panagrellus redivivus are shaped by the harsh demands of a free-living lifestyle.</title>
        <authorList>
            <person name="Srinivasan J."/>
            <person name="Dillman A.R."/>
            <person name="Macchietto M.G."/>
            <person name="Heikkinen L."/>
            <person name="Lakso M."/>
            <person name="Fracchia K.M."/>
            <person name="Antoshechkin I."/>
            <person name="Mortazavi A."/>
            <person name="Wong G."/>
            <person name="Sternberg P.W."/>
        </authorList>
    </citation>
    <scope>NUCLEOTIDE SEQUENCE [LARGE SCALE GENOMIC DNA]</scope>
    <source>
        <strain evidence="1">MT8872</strain>
    </source>
</reference>
<reference evidence="2" key="2">
    <citation type="submission" date="2020-10" db="UniProtKB">
        <authorList>
            <consortium name="WormBaseParasite"/>
        </authorList>
    </citation>
    <scope>IDENTIFICATION</scope>
</reference>
<organism evidence="1 2">
    <name type="scientific">Panagrellus redivivus</name>
    <name type="common">Microworm</name>
    <dbReference type="NCBI Taxonomy" id="6233"/>
    <lineage>
        <taxon>Eukaryota</taxon>
        <taxon>Metazoa</taxon>
        <taxon>Ecdysozoa</taxon>
        <taxon>Nematoda</taxon>
        <taxon>Chromadorea</taxon>
        <taxon>Rhabditida</taxon>
        <taxon>Tylenchina</taxon>
        <taxon>Panagrolaimomorpha</taxon>
        <taxon>Panagrolaimoidea</taxon>
        <taxon>Panagrolaimidae</taxon>
        <taxon>Panagrellus</taxon>
    </lineage>
</organism>
<evidence type="ECO:0000313" key="1">
    <source>
        <dbReference type="Proteomes" id="UP000492821"/>
    </source>
</evidence>
<proteinExistence type="predicted"/>
<dbReference type="AlphaFoldDB" id="A0A7E4V2Q3"/>